<name>A0A087FXM5_ARAAL</name>
<sequence length="62" mass="7142">LALIVSSESRITIPLEEEEEERLLNHINKPAIKSFQTVHGNILDCIDINKQRAFDHPLLKNH</sequence>
<dbReference type="OrthoDB" id="1110447at2759"/>
<feature type="non-terminal residue" evidence="2">
    <location>
        <position position="62"/>
    </location>
</feature>
<reference evidence="3" key="1">
    <citation type="journal article" date="2015" name="Nat. Plants">
        <title>Genome expansion of Arabis alpina linked with retrotransposition and reduced symmetric DNA methylation.</title>
        <authorList>
            <person name="Willing E.M."/>
            <person name="Rawat V."/>
            <person name="Mandakova T."/>
            <person name="Maumus F."/>
            <person name="James G.V."/>
            <person name="Nordstroem K.J."/>
            <person name="Becker C."/>
            <person name="Warthmann N."/>
            <person name="Chica C."/>
            <person name="Szarzynska B."/>
            <person name="Zytnicki M."/>
            <person name="Albani M.C."/>
            <person name="Kiefer C."/>
            <person name="Bergonzi S."/>
            <person name="Castaings L."/>
            <person name="Mateos J.L."/>
            <person name="Berns M.C."/>
            <person name="Bujdoso N."/>
            <person name="Piofczyk T."/>
            <person name="de Lorenzo L."/>
            <person name="Barrero-Sicilia C."/>
            <person name="Mateos I."/>
            <person name="Piednoel M."/>
            <person name="Hagmann J."/>
            <person name="Chen-Min-Tao R."/>
            <person name="Iglesias-Fernandez R."/>
            <person name="Schuster S.C."/>
            <person name="Alonso-Blanco C."/>
            <person name="Roudier F."/>
            <person name="Carbonero P."/>
            <person name="Paz-Ares J."/>
            <person name="Davis S.J."/>
            <person name="Pecinka A."/>
            <person name="Quesneville H."/>
            <person name="Colot V."/>
            <person name="Lysak M.A."/>
            <person name="Weigel D."/>
            <person name="Coupland G."/>
            <person name="Schneeberger K."/>
        </authorList>
    </citation>
    <scope>NUCLEOTIDE SEQUENCE [LARGE SCALE GENOMIC DNA]</scope>
    <source>
        <strain evidence="3">cv. Pajares</strain>
    </source>
</reference>
<evidence type="ECO:0000313" key="2">
    <source>
        <dbReference type="EMBL" id="KFK22377.1"/>
    </source>
</evidence>
<dbReference type="Gramene" id="KFK22377">
    <property type="protein sequence ID" value="KFK22377"/>
    <property type="gene ID" value="AALP_AAs43660U000100"/>
</dbReference>
<feature type="non-terminal residue" evidence="2">
    <location>
        <position position="1"/>
    </location>
</feature>
<dbReference type="InterPro" id="IPR025521">
    <property type="entry name" value="Neprosin_propep"/>
</dbReference>
<accession>A0A087FXM5</accession>
<dbReference type="OMA" id="CIHIYHH"/>
<evidence type="ECO:0000313" key="3">
    <source>
        <dbReference type="Proteomes" id="UP000029120"/>
    </source>
</evidence>
<dbReference type="AlphaFoldDB" id="A0A087FXM5"/>
<evidence type="ECO:0000259" key="1">
    <source>
        <dbReference type="Pfam" id="PF14365"/>
    </source>
</evidence>
<protein>
    <recommendedName>
        <fullName evidence="1">Neprosin activation peptide domain-containing protein</fullName>
    </recommendedName>
</protein>
<dbReference type="EMBL" id="KL989757">
    <property type="protein sequence ID" value="KFK22377.1"/>
    <property type="molecule type" value="Genomic_DNA"/>
</dbReference>
<proteinExistence type="predicted"/>
<organism evidence="2 3">
    <name type="scientific">Arabis alpina</name>
    <name type="common">Alpine rock-cress</name>
    <dbReference type="NCBI Taxonomy" id="50452"/>
    <lineage>
        <taxon>Eukaryota</taxon>
        <taxon>Viridiplantae</taxon>
        <taxon>Streptophyta</taxon>
        <taxon>Embryophyta</taxon>
        <taxon>Tracheophyta</taxon>
        <taxon>Spermatophyta</taxon>
        <taxon>Magnoliopsida</taxon>
        <taxon>eudicotyledons</taxon>
        <taxon>Gunneridae</taxon>
        <taxon>Pentapetalae</taxon>
        <taxon>rosids</taxon>
        <taxon>malvids</taxon>
        <taxon>Brassicales</taxon>
        <taxon>Brassicaceae</taxon>
        <taxon>Arabideae</taxon>
        <taxon>Arabis</taxon>
    </lineage>
</organism>
<dbReference type="Proteomes" id="UP000029120">
    <property type="component" value="Unassembled WGS sequence"/>
</dbReference>
<feature type="domain" description="Neprosin activation peptide" evidence="1">
    <location>
        <begin position="34"/>
        <end position="62"/>
    </location>
</feature>
<dbReference type="Pfam" id="PF14365">
    <property type="entry name" value="Neprosin_AP"/>
    <property type="match status" value="1"/>
</dbReference>
<gene>
    <name evidence="2" type="ORF">AALP_AAs43660U000100</name>
</gene>
<keyword evidence="3" id="KW-1185">Reference proteome</keyword>